<evidence type="ECO:0000256" key="4">
    <source>
        <dbReference type="ARBA" id="ARBA00022833"/>
    </source>
</evidence>
<dbReference type="Pfam" id="PF05853">
    <property type="entry name" value="BKACE"/>
    <property type="match status" value="1"/>
</dbReference>
<dbReference type="InterPro" id="IPR013785">
    <property type="entry name" value="Aldolase_TIM"/>
</dbReference>
<dbReference type="GO" id="GO:0046872">
    <property type="term" value="F:metal ion binding"/>
    <property type="evidence" value="ECO:0007669"/>
    <property type="project" value="UniProtKB-KW"/>
</dbReference>
<dbReference type="InterPro" id="IPR008567">
    <property type="entry name" value="BKACE"/>
</dbReference>
<gene>
    <name evidence="5" type="ORF">EF807_08955</name>
</gene>
<evidence type="ECO:0000256" key="3">
    <source>
        <dbReference type="ARBA" id="ARBA00022723"/>
    </source>
</evidence>
<reference evidence="5 6" key="1">
    <citation type="journal article" date="2019" name="Nat. Microbiol.">
        <title>Wide diversity of methane and short-chain alkane metabolisms in uncultured archaea.</title>
        <authorList>
            <person name="Borrel G."/>
            <person name="Adam P.S."/>
            <person name="McKay L.J."/>
            <person name="Chen L.X."/>
            <person name="Sierra-Garcia I.N."/>
            <person name="Sieber C.M."/>
            <person name="Letourneur Q."/>
            <person name="Ghozlane A."/>
            <person name="Andersen G.L."/>
            <person name="Li W.J."/>
            <person name="Hallam S.J."/>
            <person name="Muyzer G."/>
            <person name="de Oliveira V.M."/>
            <person name="Inskeep W.P."/>
            <person name="Banfield J.F."/>
            <person name="Gribaldo S."/>
        </authorList>
    </citation>
    <scope>NUCLEOTIDE SEQUENCE [LARGE SCALE GENOMIC DNA]</scope>
    <source>
        <strain evidence="5">NM1b</strain>
    </source>
</reference>
<dbReference type="Proteomes" id="UP000320766">
    <property type="component" value="Unassembled WGS sequence"/>
</dbReference>
<dbReference type="GO" id="GO:0043720">
    <property type="term" value="F:3-keto-5-aminohexanoate cleavage activity"/>
    <property type="evidence" value="ECO:0007669"/>
    <property type="project" value="InterPro"/>
</dbReference>
<dbReference type="PANTHER" id="PTHR37418">
    <property type="entry name" value="3-KETO-5-AMINOHEXANOATE CLEAVAGE ENZYME-RELATED"/>
    <property type="match status" value="1"/>
</dbReference>
<protein>
    <submittedName>
        <fullName evidence="5">3-keto-5-aminohexanoate cleavage protein</fullName>
    </submittedName>
</protein>
<dbReference type="EMBL" id="RXIL01000177">
    <property type="protein sequence ID" value="RZN65974.1"/>
    <property type="molecule type" value="Genomic_DNA"/>
</dbReference>
<name>A0A520KU91_9EURY</name>
<dbReference type="Gene3D" id="3.20.20.70">
    <property type="entry name" value="Aldolase class I"/>
    <property type="match status" value="1"/>
</dbReference>
<keyword evidence="3" id="KW-0479">Metal-binding</keyword>
<feature type="non-terminal residue" evidence="5">
    <location>
        <position position="1"/>
    </location>
</feature>
<proteinExistence type="predicted"/>
<evidence type="ECO:0000256" key="1">
    <source>
        <dbReference type="ARBA" id="ARBA00001947"/>
    </source>
</evidence>
<sequence length="331" mass="36259">ARINWGRGFGKYGKGIPWGGMKLWPGVSTSTLTKHFITGEPKWPDPGPCILGANVCGMFYTRDENPKIPYSAKEVGDEALTAANAGATIIHFDIRDPKNPALCVSDVDAYREAITPVKEKHKEILISGDAIFGDTVEKCTEALELFDVVPIYTAAINFGGGSLMISKDFVQGLTRLVQDLGKKPQIAIFSEGDLTNAERWLIRPGILEKPYYFLILAGIPGGATFRGLPEMMSYFYSLQLRLRENFRDNYQEDCVIMVGSAGRIGHHIGAASVVFGDHVRVGLGDTPTKNPWSDTLVRDNAEEVNGMKNLIDGVGRRVATPSEARRIIGLK</sequence>
<comment type="cofactor">
    <cofactor evidence="1">
        <name>Zn(2+)</name>
        <dbReference type="ChEBI" id="CHEBI:29105"/>
    </cofactor>
</comment>
<keyword evidence="2" id="KW-0808">Transferase</keyword>
<evidence type="ECO:0000313" key="6">
    <source>
        <dbReference type="Proteomes" id="UP000320766"/>
    </source>
</evidence>
<organism evidence="5 6">
    <name type="scientific">Candidatus Methanolliviera hydrocarbonicum</name>
    <dbReference type="NCBI Taxonomy" id="2491085"/>
    <lineage>
        <taxon>Archaea</taxon>
        <taxon>Methanobacteriati</taxon>
        <taxon>Methanobacteriota</taxon>
        <taxon>Candidatus Methanoliparia</taxon>
        <taxon>Candidatus Methanoliparales</taxon>
        <taxon>Candidatus Methanollivieraceae</taxon>
        <taxon>Candidatus Methanolliviera</taxon>
    </lineage>
</organism>
<comment type="caution">
    <text evidence="5">The sequence shown here is derived from an EMBL/GenBank/DDBJ whole genome shotgun (WGS) entry which is preliminary data.</text>
</comment>
<dbReference type="PANTHER" id="PTHR37418:SF2">
    <property type="entry name" value="3-KETO-5-AMINOHEXANOATE CLEAVAGE ENZYME"/>
    <property type="match status" value="1"/>
</dbReference>
<evidence type="ECO:0000256" key="2">
    <source>
        <dbReference type="ARBA" id="ARBA00022679"/>
    </source>
</evidence>
<accession>A0A520KU91</accession>
<keyword evidence="4" id="KW-0862">Zinc</keyword>
<evidence type="ECO:0000313" key="5">
    <source>
        <dbReference type="EMBL" id="RZN65974.1"/>
    </source>
</evidence>
<dbReference type="AlphaFoldDB" id="A0A520KU91"/>